<evidence type="ECO:0000256" key="3">
    <source>
        <dbReference type="ARBA" id="ARBA00022842"/>
    </source>
</evidence>
<feature type="domain" description="Nudix hydrolase" evidence="7">
    <location>
        <begin position="25"/>
        <end position="167"/>
    </location>
</feature>
<dbReference type="GO" id="GO:0046872">
    <property type="term" value="F:metal ion binding"/>
    <property type="evidence" value="ECO:0007669"/>
    <property type="project" value="UniProtKB-KW"/>
</dbReference>
<evidence type="ECO:0000313" key="9">
    <source>
        <dbReference type="Proteomes" id="UP000194139"/>
    </source>
</evidence>
<dbReference type="PROSITE" id="PS00893">
    <property type="entry name" value="NUDIX_BOX"/>
    <property type="match status" value="1"/>
</dbReference>
<evidence type="ECO:0000256" key="5">
    <source>
        <dbReference type="PIRSR" id="PIRSR037599-3"/>
    </source>
</evidence>
<dbReference type="CDD" id="cd03430">
    <property type="entry name" value="NUDIX_GDPMH_NudD"/>
    <property type="match status" value="1"/>
</dbReference>
<dbReference type="InterPro" id="IPR020084">
    <property type="entry name" value="NUDIX_hydrolase_CS"/>
</dbReference>
<dbReference type="Proteomes" id="UP000194139">
    <property type="component" value="Chromosome"/>
</dbReference>
<dbReference type="PANTHER" id="PTHR43046:SF12">
    <property type="entry name" value="GDP-MANNOSE MANNOSYL HYDROLASE"/>
    <property type="match status" value="1"/>
</dbReference>
<feature type="short sequence motif" description="Nudix box" evidence="6">
    <location>
        <begin position="61"/>
        <end position="82"/>
    </location>
</feature>
<evidence type="ECO:0000256" key="6">
    <source>
        <dbReference type="PIRSR" id="PIRSR037599-4"/>
    </source>
</evidence>
<accession>A0A1W6Z261</accession>
<dbReference type="SUPFAM" id="SSF55811">
    <property type="entry name" value="Nudix"/>
    <property type="match status" value="1"/>
</dbReference>
<dbReference type="PIRSF" id="PIRSF037599">
    <property type="entry name" value="GDPMH"/>
    <property type="match status" value="1"/>
</dbReference>
<feature type="binding site" evidence="5">
    <location>
        <position position="136"/>
    </location>
    <ligand>
        <name>Mg(2+)</name>
        <dbReference type="ChEBI" id="CHEBI:18420"/>
    </ligand>
</feature>
<evidence type="ECO:0000313" key="8">
    <source>
        <dbReference type="EMBL" id="ARP87420.1"/>
    </source>
</evidence>
<dbReference type="Gene3D" id="3.90.79.10">
    <property type="entry name" value="Nucleoside Triphosphate Pyrophosphohydrolase"/>
    <property type="match status" value="1"/>
</dbReference>
<proteinExistence type="predicted"/>
<dbReference type="InterPro" id="IPR033715">
    <property type="entry name" value="GDPMH"/>
</dbReference>
<gene>
    <name evidence="8" type="ORF">CAL13_15280</name>
</gene>
<organism evidence="8 9">
    <name type="scientific">Bordetella genomosp. 9</name>
    <dbReference type="NCBI Taxonomy" id="1416803"/>
    <lineage>
        <taxon>Bacteria</taxon>
        <taxon>Pseudomonadati</taxon>
        <taxon>Pseudomonadota</taxon>
        <taxon>Betaproteobacteria</taxon>
        <taxon>Burkholderiales</taxon>
        <taxon>Alcaligenaceae</taxon>
        <taxon>Bordetella</taxon>
    </lineage>
</organism>
<dbReference type="GO" id="GO:0008727">
    <property type="term" value="F:GDP-mannose mannosyl hydrolase activity"/>
    <property type="evidence" value="ECO:0007669"/>
    <property type="project" value="InterPro"/>
</dbReference>
<keyword evidence="3 5" id="KW-0460">Magnesium</keyword>
<feature type="binding site" evidence="5">
    <location>
        <position position="60"/>
    </location>
    <ligand>
        <name>Mg(2+)</name>
        <dbReference type="ChEBI" id="CHEBI:18420"/>
    </ligand>
</feature>
<feature type="binding site" evidence="5">
    <location>
        <position position="80"/>
    </location>
    <ligand>
        <name>Mg(2+)</name>
        <dbReference type="ChEBI" id="CHEBI:18420"/>
    </ligand>
</feature>
<dbReference type="Pfam" id="PF00293">
    <property type="entry name" value="NUDIX"/>
    <property type="match status" value="1"/>
</dbReference>
<dbReference type="InterPro" id="IPR000086">
    <property type="entry name" value="NUDIX_hydrolase_dom"/>
</dbReference>
<keyword evidence="1 5" id="KW-0479">Metal-binding</keyword>
<dbReference type="EMBL" id="CP021109">
    <property type="protein sequence ID" value="ARP87420.1"/>
    <property type="molecule type" value="Genomic_DNA"/>
</dbReference>
<dbReference type="AlphaFoldDB" id="A0A1W6Z261"/>
<evidence type="ECO:0000256" key="2">
    <source>
        <dbReference type="ARBA" id="ARBA00022801"/>
    </source>
</evidence>
<sequence>MSSDAQAVPSAGRLSPERFRQAVDMLPLVSIDLLVRDPRGRYLLGLRGNPPAQRHWFVPGGRIRKGEALADALRRLSREELGVALPPSQWRFQGVYEHFYDVNFAGEPGMATHYVVLAYETRLGQESLPASLPATQHLGYRWDTPEEAAAAADVHPYTKAYFTEQHQ</sequence>
<name>A0A1W6Z261_9BORD</name>
<evidence type="ECO:0000256" key="1">
    <source>
        <dbReference type="ARBA" id="ARBA00022723"/>
    </source>
</evidence>
<keyword evidence="9" id="KW-1185">Reference proteome</keyword>
<feature type="site" description="Critical for catalysis" evidence="4">
    <location>
        <position position="137"/>
    </location>
</feature>
<protein>
    <submittedName>
        <fullName evidence="8">GDP-mannose mannosyl hydrolase</fullName>
    </submittedName>
</protein>
<keyword evidence="2 8" id="KW-0378">Hydrolase</keyword>
<dbReference type="NCBIfam" id="NF011963">
    <property type="entry name" value="PRK15434.1"/>
    <property type="match status" value="1"/>
</dbReference>
<reference evidence="8 9" key="1">
    <citation type="submission" date="2017-05" db="EMBL/GenBank/DDBJ databases">
        <title>Complete and WGS of Bordetella genogroups.</title>
        <authorList>
            <person name="Spilker T."/>
            <person name="LiPuma J."/>
        </authorList>
    </citation>
    <scope>NUCLEOTIDE SEQUENCE [LARGE SCALE GENOMIC DNA]</scope>
    <source>
        <strain evidence="8 9">AU17164</strain>
    </source>
</reference>
<evidence type="ECO:0000259" key="7">
    <source>
        <dbReference type="PROSITE" id="PS51462"/>
    </source>
</evidence>
<dbReference type="InterPro" id="IPR015797">
    <property type="entry name" value="NUDIX_hydrolase-like_dom_sf"/>
</dbReference>
<dbReference type="PROSITE" id="PS51462">
    <property type="entry name" value="NUDIX"/>
    <property type="match status" value="1"/>
</dbReference>
<dbReference type="RefSeq" id="WP_086072849.1">
    <property type="nucleotide sequence ID" value="NZ_CP021109.1"/>
</dbReference>
<dbReference type="PANTHER" id="PTHR43046">
    <property type="entry name" value="GDP-MANNOSE MANNOSYL HYDROLASE"/>
    <property type="match status" value="1"/>
</dbReference>
<evidence type="ECO:0000256" key="4">
    <source>
        <dbReference type="PIRSR" id="PIRSR037599-1"/>
    </source>
</evidence>
<comment type="cofactor">
    <cofactor evidence="5">
        <name>Mg(2+)</name>
        <dbReference type="ChEBI" id="CHEBI:18420"/>
    </cofactor>
    <text evidence="5">Binds 1 Mg(2+) ion per subunit.</text>
</comment>